<proteinExistence type="predicted"/>
<evidence type="ECO:0000313" key="3">
    <source>
        <dbReference type="Proteomes" id="UP000315403"/>
    </source>
</evidence>
<accession>A0A543PZ44</accession>
<feature type="chain" id="PRO_5022230113" description="Periplasmic heavy metal sensor" evidence="1">
    <location>
        <begin position="24"/>
        <end position="109"/>
    </location>
</feature>
<gene>
    <name evidence="2" type="ORF">DLNHIDIE_03403</name>
</gene>
<organism evidence="2 3">
    <name type="scientific">Acidithiobacillus thiooxidans ATCC 19377</name>
    <dbReference type="NCBI Taxonomy" id="637390"/>
    <lineage>
        <taxon>Bacteria</taxon>
        <taxon>Pseudomonadati</taxon>
        <taxon>Pseudomonadota</taxon>
        <taxon>Acidithiobacillia</taxon>
        <taxon>Acidithiobacillales</taxon>
        <taxon>Acidithiobacillaceae</taxon>
        <taxon>Acidithiobacillus</taxon>
    </lineage>
</organism>
<dbReference type="Proteomes" id="UP000315403">
    <property type="component" value="Unassembled WGS sequence"/>
</dbReference>
<name>A0A543PZ44_ACITH</name>
<evidence type="ECO:0008006" key="4">
    <source>
        <dbReference type="Google" id="ProtNLM"/>
    </source>
</evidence>
<comment type="caution">
    <text evidence="2">The sequence shown here is derived from an EMBL/GenBank/DDBJ whole genome shotgun (WGS) entry which is preliminary data.</text>
</comment>
<dbReference type="RefSeq" id="WP_075323835.1">
    <property type="nucleotide sequence ID" value="NZ_SZUV01000006.1"/>
</dbReference>
<sequence length="109" mass="12286">MNRWMANIIGILLIGSVAAGAQASTDRASTPYPLTHNRTIVQMREHLHHEEIAQHRLEERIIRLKAQHDRAGVIRTTQQLRAKSADIVGLKSELNDAMNNGKEYQGKSH</sequence>
<evidence type="ECO:0000313" key="2">
    <source>
        <dbReference type="EMBL" id="TQN49355.1"/>
    </source>
</evidence>
<feature type="signal peptide" evidence="1">
    <location>
        <begin position="1"/>
        <end position="23"/>
    </location>
</feature>
<evidence type="ECO:0000256" key="1">
    <source>
        <dbReference type="SAM" id="SignalP"/>
    </source>
</evidence>
<keyword evidence="1" id="KW-0732">Signal</keyword>
<reference evidence="2 3" key="1">
    <citation type="submission" date="2019-03" db="EMBL/GenBank/DDBJ databases">
        <title>New insights into Acidothiobacillus thiooxidans sulfur metabolism through coupled gene expression, solution geochemistry, microscopy and spectroscopy analyses.</title>
        <authorList>
            <person name="Camacho D."/>
            <person name="Frazao R."/>
            <person name="Fouillen A."/>
            <person name="Nanci A."/>
            <person name="Lang B.F."/>
            <person name="Apte S.C."/>
            <person name="Baron C."/>
            <person name="Warren L.A."/>
        </authorList>
    </citation>
    <scope>NUCLEOTIDE SEQUENCE [LARGE SCALE GENOMIC DNA]</scope>
    <source>
        <strain evidence="2 3">ATCC 19377</strain>
    </source>
</reference>
<dbReference type="AlphaFoldDB" id="A0A543PZ44"/>
<protein>
    <recommendedName>
        <fullName evidence="4">Periplasmic heavy metal sensor</fullName>
    </recommendedName>
</protein>
<dbReference type="EMBL" id="SZUV01000006">
    <property type="protein sequence ID" value="TQN49355.1"/>
    <property type="molecule type" value="Genomic_DNA"/>
</dbReference>